<evidence type="ECO:0000313" key="4">
    <source>
        <dbReference type="EnsemblMetazoa" id="CLYHEMP009813.1"/>
    </source>
</evidence>
<reference evidence="4" key="1">
    <citation type="submission" date="2021-01" db="UniProtKB">
        <authorList>
            <consortium name="EnsemblMetazoa"/>
        </authorList>
    </citation>
    <scope>IDENTIFICATION</scope>
</reference>
<dbReference type="GO" id="GO:0000056">
    <property type="term" value="P:ribosomal small subunit export from nucleus"/>
    <property type="evidence" value="ECO:0007669"/>
    <property type="project" value="TreeGrafter"/>
</dbReference>
<dbReference type="PANTHER" id="PTHR21531:SF0">
    <property type="entry name" value="PROTEIN LTV1 HOMOLOG"/>
    <property type="match status" value="1"/>
</dbReference>
<feature type="compositionally biased region" description="Basic and acidic residues" evidence="3">
    <location>
        <begin position="470"/>
        <end position="479"/>
    </location>
</feature>
<feature type="compositionally biased region" description="Acidic residues" evidence="3">
    <location>
        <begin position="332"/>
        <end position="348"/>
    </location>
</feature>
<accession>A0A7M5VFJ9</accession>
<keyword evidence="5" id="KW-1185">Reference proteome</keyword>
<evidence type="ECO:0000256" key="1">
    <source>
        <dbReference type="ARBA" id="ARBA00009078"/>
    </source>
</evidence>
<organism evidence="4 5">
    <name type="scientific">Clytia hemisphaerica</name>
    <dbReference type="NCBI Taxonomy" id="252671"/>
    <lineage>
        <taxon>Eukaryota</taxon>
        <taxon>Metazoa</taxon>
        <taxon>Cnidaria</taxon>
        <taxon>Hydrozoa</taxon>
        <taxon>Hydroidolina</taxon>
        <taxon>Leptothecata</taxon>
        <taxon>Obeliida</taxon>
        <taxon>Clytiidae</taxon>
        <taxon>Clytia</taxon>
    </lineage>
</organism>
<feature type="compositionally biased region" description="Basic and acidic residues" evidence="3">
    <location>
        <begin position="436"/>
        <end position="455"/>
    </location>
</feature>
<evidence type="ECO:0000256" key="3">
    <source>
        <dbReference type="SAM" id="MobiDB-lite"/>
    </source>
</evidence>
<dbReference type="GO" id="GO:0005829">
    <property type="term" value="C:cytosol"/>
    <property type="evidence" value="ECO:0007669"/>
    <property type="project" value="TreeGrafter"/>
</dbReference>
<protein>
    <recommendedName>
        <fullName evidence="2">Protein LTV1 homolog</fullName>
    </recommendedName>
</protein>
<dbReference type="GO" id="GO:0042274">
    <property type="term" value="P:ribosomal small subunit biogenesis"/>
    <property type="evidence" value="ECO:0007669"/>
    <property type="project" value="InterPro"/>
</dbReference>
<dbReference type="InterPro" id="IPR007307">
    <property type="entry name" value="Ltv1"/>
</dbReference>
<dbReference type="Pfam" id="PF04180">
    <property type="entry name" value="LTV"/>
    <property type="match status" value="1"/>
</dbReference>
<name>A0A7M5VFJ9_9CNID</name>
<feature type="region of interest" description="Disordered" evidence="3">
    <location>
        <begin position="216"/>
        <end position="245"/>
    </location>
</feature>
<dbReference type="GO" id="GO:0030688">
    <property type="term" value="C:preribosome, small subunit precursor"/>
    <property type="evidence" value="ECO:0007669"/>
    <property type="project" value="TreeGrafter"/>
</dbReference>
<dbReference type="EnsemblMetazoa" id="CLYHEMT009813.1">
    <property type="protein sequence ID" value="CLYHEMP009813.1"/>
    <property type="gene ID" value="CLYHEMG009813"/>
</dbReference>
<dbReference type="PANTHER" id="PTHR21531">
    <property type="entry name" value="LOW-TEMPERATURE VIABILITY PROTEIN LTV1-RELATED"/>
    <property type="match status" value="1"/>
</dbReference>
<comment type="similarity">
    <text evidence="1">Belongs to the LTV1 family.</text>
</comment>
<feature type="compositionally biased region" description="Acidic residues" evidence="3">
    <location>
        <begin position="220"/>
        <end position="230"/>
    </location>
</feature>
<sequence>MFLFKFTFWNLFLYFSGKEKMGRKKKKQFIDKKSAHKFTLVHRSQRDPLQADDEVGEHVLLPVDQTNDSGEKNQNEENVKYGITYDDDYDYMQHLRPRGEGMLILADTPSKPSEIIVKDEEDREDVSFGNLKLPSDAFASAQEEDIGMLNKGVLPRGPQPDWDPDIVQALDEDVDFDDPDNFLDDDFIMKANADGGLIKDGCDLSEGLFSERRAGYQETGNEDDETDSENESYFSSDNLMSDDEDPFANEETKSRFTNYSMTSSVIRRTEGLKVLDDRFERIMEEYDEEAIGCVDQEEVQGVFNVNNDLVNNVIEDFYESNKKHDLSKTKDGDDENLIEENDAESEEEDEQKIFEQFMTKPKEKWDCESIISTYSNIYNHPKLIAEESTKKYQLHKRTGIPIGVFAESAKKVEDDDVDEEDVDTEMMETVELNNVRNKDETPEQRKQRKKDVKEQRKNRRIEKKSNKIAFKSEQKKQEKIVSNTIAQRGNFKL</sequence>
<feature type="region of interest" description="Disordered" evidence="3">
    <location>
        <begin position="429"/>
        <end position="493"/>
    </location>
</feature>
<dbReference type="AlphaFoldDB" id="A0A7M5VFJ9"/>
<feature type="region of interest" description="Disordered" evidence="3">
    <location>
        <begin position="324"/>
        <end position="348"/>
    </location>
</feature>
<evidence type="ECO:0000256" key="2">
    <source>
        <dbReference type="ARBA" id="ARBA00021561"/>
    </source>
</evidence>
<evidence type="ECO:0000313" key="5">
    <source>
        <dbReference type="Proteomes" id="UP000594262"/>
    </source>
</evidence>
<dbReference type="GO" id="GO:0005634">
    <property type="term" value="C:nucleus"/>
    <property type="evidence" value="ECO:0007669"/>
    <property type="project" value="TreeGrafter"/>
</dbReference>
<dbReference type="Proteomes" id="UP000594262">
    <property type="component" value="Unplaced"/>
</dbReference>
<dbReference type="OrthoDB" id="5852896at2759"/>
<proteinExistence type="inferred from homology"/>